<evidence type="ECO:0000313" key="2">
    <source>
        <dbReference type="EMBL" id="AGQ19097.1"/>
    </source>
</evidence>
<dbReference type="PIRSF" id="PIRSF028754">
    <property type="entry name" value="UCP028754"/>
    <property type="match status" value="1"/>
</dbReference>
<dbReference type="Pfam" id="PF09754">
    <property type="entry name" value="PAC2"/>
    <property type="match status" value="1"/>
</dbReference>
<dbReference type="InterPro" id="IPR008492">
    <property type="entry name" value="Rv2714-like"/>
</dbReference>
<reference evidence="2" key="1">
    <citation type="journal article" date="2013" name="Sci. Rep.">
        <title>Metagenomics uncovers a new group of low GC and ultra-small marine Actinobacteria.</title>
        <authorList>
            <person name="Ghai R."/>
            <person name="Mizuno C.M."/>
            <person name="Picazo A."/>
            <person name="Camacho A."/>
            <person name="Rodriguez-Valera F."/>
        </authorList>
    </citation>
    <scope>NUCLEOTIDE SEQUENCE</scope>
</reference>
<name>S5DVT8_9ACTN</name>
<dbReference type="Gene3D" id="3.40.50.10900">
    <property type="entry name" value="PAC-like subunit"/>
    <property type="match status" value="1"/>
</dbReference>
<dbReference type="InterPro" id="IPR019151">
    <property type="entry name" value="Proteasome_assmbl_chaperone_2"/>
</dbReference>
<dbReference type="EMBL" id="KC811114">
    <property type="protein sequence ID" value="AGQ18859.1"/>
    <property type="molecule type" value="Genomic_DNA"/>
</dbReference>
<dbReference type="SUPFAM" id="SSF159659">
    <property type="entry name" value="Cgl1923-like"/>
    <property type="match status" value="1"/>
</dbReference>
<organism evidence="2">
    <name type="scientific">Candidatus Actinomarina minuta</name>
    <dbReference type="NCBI Taxonomy" id="1389454"/>
    <lineage>
        <taxon>Bacteria</taxon>
        <taxon>Bacillati</taxon>
        <taxon>Actinomycetota</taxon>
        <taxon>Actinomycetes</taxon>
        <taxon>Candidatus Actinomarinidae</taxon>
        <taxon>Candidatus Actinomarinales</taxon>
        <taxon>Candidatus Actinomarineae</taxon>
        <taxon>Candidatus Actinomarinaceae</taxon>
        <taxon>Candidatus Actinomarina</taxon>
    </lineage>
</organism>
<dbReference type="AlphaFoldDB" id="S5DVT8"/>
<dbReference type="InterPro" id="IPR038389">
    <property type="entry name" value="PSMG2_sf"/>
</dbReference>
<dbReference type="EMBL" id="KC811122">
    <property type="protein sequence ID" value="AGQ19097.1"/>
    <property type="molecule type" value="Genomic_DNA"/>
</dbReference>
<evidence type="ECO:0000313" key="1">
    <source>
        <dbReference type="EMBL" id="AGQ18859.1"/>
    </source>
</evidence>
<proteinExistence type="predicted"/>
<accession>S5DVT8</accession>
<protein>
    <submittedName>
        <fullName evidence="1">MedDCM-OCT-S28-C46-cds22</fullName>
    </submittedName>
    <submittedName>
        <fullName evidence="2">MedDCM-OCT-S30-C99-cds20</fullName>
    </submittedName>
</protein>
<sequence length="282" mass="31633">MEDVVWYRKPLLSEPVAILAFEGWSDAGNTASGCVENLSCTYEVDPFAELDSDSYYNYQMRRPVVEVKDFGERNFHWPQTSFYSIEDYKLKSDLILVFGEEPSMRWKEYSRNITETLLELGVKKAVTLGAFFGQVAHTLPVPIFGVSSDPTFHSRFNVLNPNYSGPTGITSVVGQSLRDSGIETSGLWAAVPHYLSSGGYPKGMGALLSKTSDILKIDIDDSGIQSEGQQFELKINKAMENSQDLAEYVSKLEEAEVSIEDNFSEDNLVQQIEDFLNEERDI</sequence>